<organism evidence="1 2">
    <name type="scientific">Breznakia pachnodae</name>
    <dbReference type="NCBI Taxonomy" id="265178"/>
    <lineage>
        <taxon>Bacteria</taxon>
        <taxon>Bacillati</taxon>
        <taxon>Bacillota</taxon>
        <taxon>Erysipelotrichia</taxon>
        <taxon>Erysipelotrichales</taxon>
        <taxon>Erysipelotrichaceae</taxon>
        <taxon>Breznakia</taxon>
    </lineage>
</organism>
<evidence type="ECO:0000313" key="2">
    <source>
        <dbReference type="Proteomes" id="UP001230220"/>
    </source>
</evidence>
<proteinExistence type="predicted"/>
<dbReference type="RefSeq" id="WP_307404558.1">
    <property type="nucleotide sequence ID" value="NZ_JAUSUR010000001.1"/>
</dbReference>
<protein>
    <submittedName>
        <fullName evidence="1">Uncharacterized protein</fullName>
    </submittedName>
</protein>
<dbReference type="Proteomes" id="UP001230220">
    <property type="component" value="Unassembled WGS sequence"/>
</dbReference>
<comment type="caution">
    <text evidence="1">The sequence shown here is derived from an EMBL/GenBank/DDBJ whole genome shotgun (WGS) entry which is preliminary data.</text>
</comment>
<sequence>MSDIKIPVYKGEKLREDKKILIVGESYYSDDSTYYNGDEKVLNDFPKLVMNRYFHQVDADRWNIKFFNNITEFLTCNGIIKDNLQEVYYYNYVQKILQRTINGKINKAKWKADIRMSTKAFYEVVNQIKPDVIIFFSFSAFDAATYYISDSNSNFSFDQENLVNETHYKKSEIIVGDIKSNESSIRVFRFPHLTGGPVGWSFKKSFNKLAEIKMELSKYEL</sequence>
<name>A0ABU0DXT6_9FIRM</name>
<evidence type="ECO:0000313" key="1">
    <source>
        <dbReference type="EMBL" id="MDQ0359447.1"/>
    </source>
</evidence>
<reference evidence="1 2" key="1">
    <citation type="submission" date="2023-07" db="EMBL/GenBank/DDBJ databases">
        <title>Genomic Encyclopedia of Type Strains, Phase IV (KMG-IV): sequencing the most valuable type-strain genomes for metagenomic binning, comparative biology and taxonomic classification.</title>
        <authorList>
            <person name="Goeker M."/>
        </authorList>
    </citation>
    <scope>NUCLEOTIDE SEQUENCE [LARGE SCALE GENOMIC DNA]</scope>
    <source>
        <strain evidence="1 2">DSM 16784</strain>
    </source>
</reference>
<gene>
    <name evidence="1" type="ORF">J2S15_000178</name>
</gene>
<accession>A0ABU0DXT6</accession>
<keyword evidence="2" id="KW-1185">Reference proteome</keyword>
<dbReference type="EMBL" id="JAUSUR010000001">
    <property type="protein sequence ID" value="MDQ0359447.1"/>
    <property type="molecule type" value="Genomic_DNA"/>
</dbReference>